<dbReference type="AlphaFoldDB" id="A0AAW1A8L7"/>
<proteinExistence type="predicted"/>
<dbReference type="EMBL" id="JAWNGG020000043">
    <property type="protein sequence ID" value="KAK9306145.1"/>
    <property type="molecule type" value="Genomic_DNA"/>
</dbReference>
<dbReference type="Proteomes" id="UP001432146">
    <property type="component" value="Unassembled WGS sequence"/>
</dbReference>
<gene>
    <name evidence="1" type="ORF">QLX08_003053</name>
</gene>
<protein>
    <submittedName>
        <fullName evidence="1">Uncharacterized protein</fullName>
    </submittedName>
</protein>
<keyword evidence="2" id="KW-1185">Reference proteome</keyword>
<sequence length="151" mass="17001">MRTWLPDRNSPSKSGVESKLVMRGSRWKAIWRTLLRGVECAGADRRGPGSCMPAFSVYGPITSRLEGKINRRRGTNDVSLQPDDRPMRRGRRRPISTEQSISKDIHDVGNSTHVSLFYPYTNTHLPACYLLAPKSNPNSVKHDLITKAITK</sequence>
<organism evidence="1 2">
    <name type="scientific">Tetragonisca angustula</name>
    <dbReference type="NCBI Taxonomy" id="166442"/>
    <lineage>
        <taxon>Eukaryota</taxon>
        <taxon>Metazoa</taxon>
        <taxon>Ecdysozoa</taxon>
        <taxon>Arthropoda</taxon>
        <taxon>Hexapoda</taxon>
        <taxon>Insecta</taxon>
        <taxon>Pterygota</taxon>
        <taxon>Neoptera</taxon>
        <taxon>Endopterygota</taxon>
        <taxon>Hymenoptera</taxon>
        <taxon>Apocrita</taxon>
        <taxon>Aculeata</taxon>
        <taxon>Apoidea</taxon>
        <taxon>Anthophila</taxon>
        <taxon>Apidae</taxon>
        <taxon>Tetragonisca</taxon>
    </lineage>
</organism>
<reference evidence="1 2" key="1">
    <citation type="submission" date="2024-05" db="EMBL/GenBank/DDBJ databases">
        <title>The nuclear and mitochondrial genome assemblies of Tetragonisca angustula (Apidae: Meliponini), a tiny yet remarkable pollinator in the Neotropics.</title>
        <authorList>
            <person name="Ferrari R."/>
            <person name="Ricardo P.C."/>
            <person name="Dias F.C."/>
            <person name="Araujo N.S."/>
            <person name="Soares D.O."/>
            <person name="Zhou Q.-S."/>
            <person name="Zhu C.-D."/>
            <person name="Coutinho L."/>
            <person name="Airas M.C."/>
            <person name="Batista T.M."/>
        </authorList>
    </citation>
    <scope>NUCLEOTIDE SEQUENCE [LARGE SCALE GENOMIC DNA]</scope>
    <source>
        <strain evidence="1">ASF017062</strain>
        <tissue evidence="1">Abdomen</tissue>
    </source>
</reference>
<accession>A0AAW1A8L7</accession>
<comment type="caution">
    <text evidence="1">The sequence shown here is derived from an EMBL/GenBank/DDBJ whole genome shotgun (WGS) entry which is preliminary data.</text>
</comment>
<evidence type="ECO:0000313" key="1">
    <source>
        <dbReference type="EMBL" id="KAK9306145.1"/>
    </source>
</evidence>
<evidence type="ECO:0000313" key="2">
    <source>
        <dbReference type="Proteomes" id="UP001432146"/>
    </source>
</evidence>
<name>A0AAW1A8L7_9HYME</name>